<sequence length="305" mass="32675">MKKSSLIMTLAILATGIATGCKGNAQTYDLHKTLALVIIIGIIAAFFALALFTNMLRDEVNDPDLFNANAARLKQEKRLLIFKSNNPFSLSRVQLGVWTVVISCSYIYLQLCMGNCNDTGLNETALVLMGISAGVTAGGTIIDKREIQDGRFRHQNSPSEGFFVDILSDDNGISVHRFQKVIWTGIAVIIFLNKVYSIKTGCALPELSQTLLWLTGISSAAYLVLKTQENAPSINSAATNNLSSDILPGQQAAPPVSQVNQAVTNPLQQSTNTFSANNASPYPSAAEAPENTSPSPGSDHNQPGS</sequence>
<evidence type="ECO:0000256" key="1">
    <source>
        <dbReference type="SAM" id="MobiDB-lite"/>
    </source>
</evidence>
<evidence type="ECO:0000256" key="2">
    <source>
        <dbReference type="SAM" id="Phobius"/>
    </source>
</evidence>
<feature type="transmembrane region" description="Helical" evidence="2">
    <location>
        <begin position="90"/>
        <end position="109"/>
    </location>
</feature>
<proteinExistence type="predicted"/>
<dbReference type="EMBL" id="CP157485">
    <property type="protein sequence ID" value="XBO46026.1"/>
    <property type="molecule type" value="Genomic_DNA"/>
</dbReference>
<keyword evidence="2" id="KW-0812">Transmembrane</keyword>
<feature type="region of interest" description="Disordered" evidence="1">
    <location>
        <begin position="266"/>
        <end position="305"/>
    </location>
</feature>
<keyword evidence="2" id="KW-0472">Membrane</keyword>
<dbReference type="RefSeq" id="WP_406823601.1">
    <property type="nucleotide sequence ID" value="NZ_CP157485.1"/>
</dbReference>
<feature type="compositionally biased region" description="Polar residues" evidence="1">
    <location>
        <begin position="292"/>
        <end position="305"/>
    </location>
</feature>
<reference evidence="3" key="1">
    <citation type="submission" date="2024-05" db="EMBL/GenBank/DDBJ databases">
        <authorList>
            <person name="Kim S."/>
            <person name="Heo J."/>
            <person name="Choi H."/>
            <person name="Choi Y."/>
            <person name="Kwon S.-W."/>
            <person name="Kim Y."/>
        </authorList>
    </citation>
    <scope>NUCLEOTIDE SEQUENCE</scope>
    <source>
        <strain evidence="3">KACC 23697</strain>
    </source>
</reference>
<name>A0AAU7K0S7_9SPHI</name>
<evidence type="ECO:0000313" key="3">
    <source>
        <dbReference type="EMBL" id="XBO46026.1"/>
    </source>
</evidence>
<protein>
    <recommendedName>
        <fullName evidence="4">Lipoprotein</fullName>
    </recommendedName>
</protein>
<dbReference type="PROSITE" id="PS51257">
    <property type="entry name" value="PROKAR_LIPOPROTEIN"/>
    <property type="match status" value="1"/>
</dbReference>
<feature type="compositionally biased region" description="Low complexity" evidence="1">
    <location>
        <begin position="275"/>
        <end position="291"/>
    </location>
</feature>
<keyword evidence="2" id="KW-1133">Transmembrane helix</keyword>
<gene>
    <name evidence="3" type="ORF">ABEG20_12090</name>
</gene>
<dbReference type="AlphaFoldDB" id="A0AAU7K0S7"/>
<evidence type="ECO:0008006" key="4">
    <source>
        <dbReference type="Google" id="ProtNLM"/>
    </source>
</evidence>
<accession>A0AAU7K0S7</accession>
<feature type="transmembrane region" description="Helical" evidence="2">
    <location>
        <begin position="33"/>
        <end position="52"/>
    </location>
</feature>
<organism evidence="3">
    <name type="scientific">Pedobacter sp. KACC 23697</name>
    <dbReference type="NCBI Taxonomy" id="3149230"/>
    <lineage>
        <taxon>Bacteria</taxon>
        <taxon>Pseudomonadati</taxon>
        <taxon>Bacteroidota</taxon>
        <taxon>Sphingobacteriia</taxon>
        <taxon>Sphingobacteriales</taxon>
        <taxon>Sphingobacteriaceae</taxon>
        <taxon>Pedobacter</taxon>
    </lineage>
</organism>